<evidence type="ECO:0000313" key="7">
    <source>
        <dbReference type="EMBL" id="WVX51345.1"/>
    </source>
</evidence>
<feature type="transmembrane region" description="Helical" evidence="6">
    <location>
        <begin position="373"/>
        <end position="390"/>
    </location>
</feature>
<dbReference type="Proteomes" id="UP001318682">
    <property type="component" value="Chromosome"/>
</dbReference>
<feature type="transmembrane region" description="Helical" evidence="6">
    <location>
        <begin position="227"/>
        <end position="250"/>
    </location>
</feature>
<keyword evidence="4 6" id="KW-1133">Transmembrane helix</keyword>
<evidence type="ECO:0000313" key="8">
    <source>
        <dbReference type="Proteomes" id="UP001318682"/>
    </source>
</evidence>
<keyword evidence="3 6" id="KW-0812">Transmembrane</keyword>
<evidence type="ECO:0000256" key="5">
    <source>
        <dbReference type="ARBA" id="ARBA00023136"/>
    </source>
</evidence>
<keyword evidence="2" id="KW-1003">Cell membrane</keyword>
<name>A0ABZ2C179_9RHOB</name>
<feature type="transmembrane region" description="Helical" evidence="6">
    <location>
        <begin position="300"/>
        <end position="325"/>
    </location>
</feature>
<dbReference type="EMBL" id="CP143423">
    <property type="protein sequence ID" value="WVX51345.1"/>
    <property type="molecule type" value="Genomic_DNA"/>
</dbReference>
<keyword evidence="5 6" id="KW-0472">Membrane</keyword>
<evidence type="ECO:0000256" key="3">
    <source>
        <dbReference type="ARBA" id="ARBA00022692"/>
    </source>
</evidence>
<dbReference type="PANTHER" id="PTHR30250">
    <property type="entry name" value="PST FAMILY PREDICTED COLANIC ACID TRANSPORTER"/>
    <property type="match status" value="1"/>
</dbReference>
<evidence type="ECO:0000256" key="1">
    <source>
        <dbReference type="ARBA" id="ARBA00004651"/>
    </source>
</evidence>
<protein>
    <recommendedName>
        <fullName evidence="9">Polysaccharide biosynthesis protein</fullName>
    </recommendedName>
</protein>
<feature type="transmembrane region" description="Helical" evidence="6">
    <location>
        <begin position="12"/>
        <end position="32"/>
    </location>
</feature>
<gene>
    <name evidence="7" type="ORF">ROLI_044460</name>
</gene>
<feature type="transmembrane region" description="Helical" evidence="6">
    <location>
        <begin position="157"/>
        <end position="176"/>
    </location>
</feature>
<feature type="transmembrane region" description="Helical" evidence="6">
    <location>
        <begin position="90"/>
        <end position="114"/>
    </location>
</feature>
<comment type="subcellular location">
    <subcellularLocation>
        <location evidence="1">Cell membrane</location>
        <topology evidence="1">Multi-pass membrane protein</topology>
    </subcellularLocation>
</comment>
<feature type="transmembrane region" description="Helical" evidence="6">
    <location>
        <begin position="120"/>
        <end position="137"/>
    </location>
</feature>
<feature type="transmembrane region" description="Helical" evidence="6">
    <location>
        <begin position="38"/>
        <end position="58"/>
    </location>
</feature>
<evidence type="ECO:0000256" key="2">
    <source>
        <dbReference type="ARBA" id="ARBA00022475"/>
    </source>
</evidence>
<organism evidence="7 8">
    <name type="scientific">Roseobacter fucihabitans</name>
    <dbReference type="NCBI Taxonomy" id="1537242"/>
    <lineage>
        <taxon>Bacteria</taxon>
        <taxon>Pseudomonadati</taxon>
        <taxon>Pseudomonadota</taxon>
        <taxon>Alphaproteobacteria</taxon>
        <taxon>Rhodobacterales</taxon>
        <taxon>Roseobacteraceae</taxon>
        <taxon>Roseobacter</taxon>
    </lineage>
</organism>
<dbReference type="InterPro" id="IPR050833">
    <property type="entry name" value="Poly_Biosynth_Transport"/>
</dbReference>
<evidence type="ECO:0008006" key="9">
    <source>
        <dbReference type="Google" id="ProtNLM"/>
    </source>
</evidence>
<proteinExistence type="predicted"/>
<reference evidence="8" key="1">
    <citation type="submission" date="2024-01" db="EMBL/GenBank/DDBJ databases">
        <title>Roseobacter fucihabitans sp. nov., isolated from the brown alga Fucus spiralis.</title>
        <authorList>
            <person name="Hahnke S."/>
            <person name="Berger M."/>
            <person name="Schlingloff A."/>
            <person name="Athale I."/>
            <person name="Neumann-Schaal M."/>
            <person name="Adenaya A."/>
            <person name="Poehlein A."/>
            <person name="Daniel R."/>
            <person name="Pertersen J."/>
            <person name="Brinkhoff T."/>
        </authorList>
    </citation>
    <scope>NUCLEOTIDE SEQUENCE [LARGE SCALE GENOMIC DNA]</scope>
    <source>
        <strain evidence="8">B14</strain>
    </source>
</reference>
<accession>A0ABZ2C179</accession>
<dbReference type="PANTHER" id="PTHR30250:SF11">
    <property type="entry name" value="O-ANTIGEN TRANSPORTER-RELATED"/>
    <property type="match status" value="1"/>
</dbReference>
<feature type="transmembrane region" description="Helical" evidence="6">
    <location>
        <begin position="331"/>
        <end position="352"/>
    </location>
</feature>
<evidence type="ECO:0000256" key="6">
    <source>
        <dbReference type="SAM" id="Phobius"/>
    </source>
</evidence>
<feature type="transmembrane region" description="Helical" evidence="6">
    <location>
        <begin position="182"/>
        <end position="199"/>
    </location>
</feature>
<sequence>MKRLMLGSLLSAGLKIISAGLSFLMFMFLARALGPVEYGLFASMFALGTVGAIVALFGQHTLSIKTLSALGEGPGQAADRRQMMRQGYRIVLAGISLVIAVLLGGGAIAGALGFDLDMRYLIGACALLLPLALADLVSHQYRAFGSIFWALAPRDVVWRGAVVLACLAAASLPFFFANALVAMMAISVTLMIIVALQIISSIKTHRHRFAAPPDVQNSPKMPWRISAWMWLASLGTMGGSLNLSATSLFLPPEQIGAYFAAQKTSQLLQLPIIAIDIAVTPVFARLYSQNDIAGLRNVGRNLAMLVAIPLAIGAAVIVGFAPQLLALFDPAFISATLALTLLAGSYLVIGLGGPTRQLMLMADGERQVVRMTLISEAVGLALIPILVPLFGILGAAMAACVARVLFTMMTVLWCRKHLSVDTSVLSLVPGLSIAR</sequence>
<keyword evidence="8" id="KW-1185">Reference proteome</keyword>
<evidence type="ECO:0000256" key="4">
    <source>
        <dbReference type="ARBA" id="ARBA00022989"/>
    </source>
</evidence>
<feature type="transmembrane region" description="Helical" evidence="6">
    <location>
        <begin position="270"/>
        <end position="288"/>
    </location>
</feature>